<accession>A0A4Y5YB55</accession>
<keyword evidence="1" id="KW-0732">Signal</keyword>
<evidence type="ECO:0000313" key="4">
    <source>
        <dbReference type="Proteomes" id="UP000319809"/>
    </source>
</evidence>
<dbReference type="RefSeq" id="WP_140233146.1">
    <property type="nucleotide sequence ID" value="NZ_CP041036.1"/>
</dbReference>
<gene>
    <name evidence="3" type="ORF">FH971_01875</name>
</gene>
<protein>
    <submittedName>
        <fullName evidence="3">Lipid-binding SYLF domain-containing protein</fullName>
    </submittedName>
</protein>
<dbReference type="CDD" id="cd11524">
    <property type="entry name" value="SYLF"/>
    <property type="match status" value="1"/>
</dbReference>
<organism evidence="3 4">
    <name type="scientific">Shewanella polaris</name>
    <dbReference type="NCBI Taxonomy" id="2588449"/>
    <lineage>
        <taxon>Bacteria</taxon>
        <taxon>Pseudomonadati</taxon>
        <taxon>Pseudomonadota</taxon>
        <taxon>Gammaproteobacteria</taxon>
        <taxon>Alteromonadales</taxon>
        <taxon>Shewanellaceae</taxon>
        <taxon>Shewanella</taxon>
    </lineage>
</organism>
<dbReference type="EMBL" id="CP041036">
    <property type="protein sequence ID" value="QDE29829.1"/>
    <property type="molecule type" value="Genomic_DNA"/>
</dbReference>
<sequence length="193" mass="19919">MKRSISLVFSSVLVLLSFAFSVPSFASDEAYNDAITNFKKADESRSLFNTAYGYAIFPSVAKGGIGIGAAYGNGRVFQGDNYMGDSTLTQLSIGFQLGGQAYSEIIFFKDAKAYNEFTSGSFEFSAQASAVAINLGANAQVGTTGNSAGAGQAGSNHAAAAAYINGMAIFTAAKGGLMFEAALAGQSFTFDGK</sequence>
<reference evidence="3 4" key="1">
    <citation type="submission" date="2019-06" db="EMBL/GenBank/DDBJ databases">
        <title>The genome of Shewanella sp. SM1901.</title>
        <authorList>
            <person name="Cha Q."/>
        </authorList>
    </citation>
    <scope>NUCLEOTIDE SEQUENCE [LARGE SCALE GENOMIC DNA]</scope>
    <source>
        <strain evidence="3 4">SM1901</strain>
    </source>
</reference>
<dbReference type="InterPro" id="IPR007461">
    <property type="entry name" value="Ysc84_actin-binding"/>
</dbReference>
<evidence type="ECO:0000313" key="3">
    <source>
        <dbReference type="EMBL" id="QDE29829.1"/>
    </source>
</evidence>
<proteinExistence type="predicted"/>
<feature type="chain" id="PRO_5021349580" evidence="1">
    <location>
        <begin position="27"/>
        <end position="193"/>
    </location>
</feature>
<dbReference type="Proteomes" id="UP000319809">
    <property type="component" value="Chromosome"/>
</dbReference>
<evidence type="ECO:0000256" key="1">
    <source>
        <dbReference type="SAM" id="SignalP"/>
    </source>
</evidence>
<keyword evidence="4" id="KW-1185">Reference proteome</keyword>
<feature type="signal peptide" evidence="1">
    <location>
        <begin position="1"/>
        <end position="26"/>
    </location>
</feature>
<dbReference type="KEGG" id="spol:FH971_01875"/>
<evidence type="ECO:0000259" key="2">
    <source>
        <dbReference type="Pfam" id="PF04366"/>
    </source>
</evidence>
<dbReference type="Pfam" id="PF04366">
    <property type="entry name" value="Ysc84"/>
    <property type="match status" value="1"/>
</dbReference>
<name>A0A4Y5YB55_9GAMM</name>
<feature type="domain" description="Ysc84 actin-binding" evidence="2">
    <location>
        <begin position="90"/>
        <end position="188"/>
    </location>
</feature>
<dbReference type="AlphaFoldDB" id="A0A4Y5YB55"/>